<dbReference type="Proteomes" id="UP001277761">
    <property type="component" value="Unassembled WGS sequence"/>
</dbReference>
<reference evidence="4 5" key="1">
    <citation type="submission" date="2023-11" db="EMBL/GenBank/DDBJ databases">
        <authorList>
            <person name="Xu M."/>
            <person name="Jiang T."/>
        </authorList>
    </citation>
    <scope>NUCLEOTIDE SEQUENCE [LARGE SCALE GENOMIC DNA]</scope>
    <source>
        <strain evidence="4 5">SD</strain>
    </source>
</reference>
<evidence type="ECO:0000256" key="1">
    <source>
        <dbReference type="ARBA" id="ARBA00023125"/>
    </source>
</evidence>
<dbReference type="PROSITE" id="PS50977">
    <property type="entry name" value="HTH_TETR_2"/>
    <property type="match status" value="1"/>
</dbReference>
<dbReference type="RefSeq" id="WP_319952311.1">
    <property type="nucleotide sequence ID" value="NZ_JAXAVX010000001.1"/>
</dbReference>
<dbReference type="SUPFAM" id="SSF46689">
    <property type="entry name" value="Homeodomain-like"/>
    <property type="match status" value="1"/>
</dbReference>
<protein>
    <submittedName>
        <fullName evidence="4">TetR/AcrR family transcriptional regulator</fullName>
    </submittedName>
</protein>
<evidence type="ECO:0000313" key="5">
    <source>
        <dbReference type="Proteomes" id="UP001277761"/>
    </source>
</evidence>
<dbReference type="InterPro" id="IPR050109">
    <property type="entry name" value="HTH-type_TetR-like_transc_reg"/>
</dbReference>
<evidence type="ECO:0000313" key="4">
    <source>
        <dbReference type="EMBL" id="MDX8150159.1"/>
    </source>
</evidence>
<dbReference type="PANTHER" id="PTHR30055:SF226">
    <property type="entry name" value="HTH-TYPE TRANSCRIPTIONAL REGULATOR PKSA"/>
    <property type="match status" value="1"/>
</dbReference>
<evidence type="ECO:0000256" key="2">
    <source>
        <dbReference type="PROSITE-ProRule" id="PRU00335"/>
    </source>
</evidence>
<dbReference type="Pfam" id="PF00440">
    <property type="entry name" value="TetR_N"/>
    <property type="match status" value="1"/>
</dbReference>
<sequence length="211" mass="22673">MGVEVTGRRYGGRSGEERSAERRAALLDAAFRLVAADDWHALRIEAICREAGLSKRYFYESFGDLEELSAALIGRLADELVAVTLAGAREARTPDRFVRAALEPFVAHLAEDPRRARVLFGAVPGDGAAARHRDEVLHRLIRTAVGLGLEVHGVPGGPVIDRGASFLVGGTSQLVLDWLGAEEPSPREDVVEQLAGLWQAVVDATFGPRGG</sequence>
<dbReference type="EMBL" id="JAXAVX010000001">
    <property type="protein sequence ID" value="MDX8150159.1"/>
    <property type="molecule type" value="Genomic_DNA"/>
</dbReference>
<keyword evidence="1 2" id="KW-0238">DNA-binding</keyword>
<feature type="DNA-binding region" description="H-T-H motif" evidence="2">
    <location>
        <begin position="43"/>
        <end position="62"/>
    </location>
</feature>
<dbReference type="InterPro" id="IPR001647">
    <property type="entry name" value="HTH_TetR"/>
</dbReference>
<dbReference type="PANTHER" id="PTHR30055">
    <property type="entry name" value="HTH-TYPE TRANSCRIPTIONAL REGULATOR RUTR"/>
    <property type="match status" value="1"/>
</dbReference>
<proteinExistence type="predicted"/>
<organism evidence="4 5">
    <name type="scientific">Patulibacter brassicae</name>
    <dbReference type="NCBI Taxonomy" id="1705717"/>
    <lineage>
        <taxon>Bacteria</taxon>
        <taxon>Bacillati</taxon>
        <taxon>Actinomycetota</taxon>
        <taxon>Thermoleophilia</taxon>
        <taxon>Solirubrobacterales</taxon>
        <taxon>Patulibacteraceae</taxon>
        <taxon>Patulibacter</taxon>
    </lineage>
</organism>
<gene>
    <name evidence="4" type="ORF">SK069_01010</name>
</gene>
<name>A0ABU4VEF0_9ACTN</name>
<dbReference type="Gene3D" id="1.10.357.10">
    <property type="entry name" value="Tetracycline Repressor, domain 2"/>
    <property type="match status" value="1"/>
</dbReference>
<evidence type="ECO:0000259" key="3">
    <source>
        <dbReference type="PROSITE" id="PS50977"/>
    </source>
</evidence>
<keyword evidence="5" id="KW-1185">Reference proteome</keyword>
<dbReference type="InterPro" id="IPR009057">
    <property type="entry name" value="Homeodomain-like_sf"/>
</dbReference>
<comment type="caution">
    <text evidence="4">The sequence shown here is derived from an EMBL/GenBank/DDBJ whole genome shotgun (WGS) entry which is preliminary data.</text>
</comment>
<feature type="domain" description="HTH tetR-type" evidence="3">
    <location>
        <begin position="20"/>
        <end position="80"/>
    </location>
</feature>
<accession>A0ABU4VEF0</accession>